<dbReference type="PANTHER" id="PTHR30032:SF8">
    <property type="entry name" value="GERMINATION-SPECIFIC N-ACETYLMURAMOYL-L-ALANINE AMIDASE"/>
    <property type="match status" value="1"/>
</dbReference>
<dbReference type="HOGENOM" id="CLU_297516_0_0_9"/>
<dbReference type="RefSeq" id="WP_013779879.1">
    <property type="nucleotide sequence ID" value="NC_015520.1"/>
</dbReference>
<organism evidence="3 4">
    <name type="scientific">Mahella australiensis (strain DSM 15567 / CIP 107919 / 50-1 BON)</name>
    <dbReference type="NCBI Taxonomy" id="697281"/>
    <lineage>
        <taxon>Bacteria</taxon>
        <taxon>Bacillati</taxon>
        <taxon>Bacillota</taxon>
        <taxon>Clostridia</taxon>
        <taxon>Thermoanaerobacterales</taxon>
        <taxon>Thermoanaerobacterales Family IV. Incertae Sedis</taxon>
        <taxon>Mahella</taxon>
    </lineage>
</organism>
<dbReference type="OrthoDB" id="2077808at2"/>
<gene>
    <name evidence="3" type="ordered locus">Mahau_0227</name>
</gene>
<keyword evidence="4" id="KW-1185">Reference proteome</keyword>
<evidence type="ECO:0000256" key="2">
    <source>
        <dbReference type="SAM" id="SignalP"/>
    </source>
</evidence>
<dbReference type="KEGG" id="mas:Mahau_0227"/>
<proteinExistence type="predicted"/>
<reference evidence="4" key="1">
    <citation type="submission" date="2010-11" db="EMBL/GenBank/DDBJ databases">
        <title>The complete genome of Mahella australiensis DSM 15567.</title>
        <authorList>
            <consortium name="US DOE Joint Genome Institute (JGI-PGF)"/>
            <person name="Lucas S."/>
            <person name="Copeland A."/>
            <person name="Lapidus A."/>
            <person name="Bruce D."/>
            <person name="Goodwin L."/>
            <person name="Pitluck S."/>
            <person name="Kyrpides N."/>
            <person name="Mavromatis K."/>
            <person name="Pagani I."/>
            <person name="Ivanova N."/>
            <person name="Teshima H."/>
            <person name="Brettin T."/>
            <person name="Detter J.C."/>
            <person name="Han C."/>
            <person name="Tapia R."/>
            <person name="Land M."/>
            <person name="Hauser L."/>
            <person name="Markowitz V."/>
            <person name="Cheng J.-F."/>
            <person name="Hugenholtz P."/>
            <person name="Woyke T."/>
            <person name="Wu D."/>
            <person name="Spring S."/>
            <person name="Pukall R."/>
            <person name="Steenblock K."/>
            <person name="Schneider S."/>
            <person name="Klenk H.-P."/>
            <person name="Eisen J.A."/>
        </authorList>
    </citation>
    <scope>NUCLEOTIDE SEQUENCE [LARGE SCALE GENOMIC DNA]</scope>
    <source>
        <strain evidence="4">DSM 15567 / CIP 107919 / 50-1 BON</strain>
    </source>
</reference>
<dbReference type="InterPro" id="IPR014755">
    <property type="entry name" value="Cu-Rt/internalin_Ig-like"/>
</dbReference>
<sequence length="1012" mass="103908">MSKSKKAKSIALLLALAFVFTSLFGGIGAVAFAADEGTRIYGDNRIETAVEISKEGWETSDNVVLVYGGKNNEPQSFADALAAGPLAKKLNAPILLTQKDALPDVTADEIDRLGATKVYIVGGEGVVYPAVADEVKDIDGVTTVERLAGANRYETAVAVAEEIGDADKVVVARGDDYADALAAAASVEVLPILFAGKAGAGSLQAATEDALADLGVKDVVIVGDTGVVSSAIETQIEGIVSGDVTRIGEANRFETAVAIADYFKPADGYKGAVLATGYNYADALAGGPYAAKNSYALLLTGKANNPLDAAAVDFIKANTGIKADTIVALGGPTVVLDAAIAAAVEAATPEELEVVSVSAINAAQLQVKFNKAVDSSTVLDSDGTLKANVFTLTKVSGTGNVTIGDTSLAALSADGKILTITAATGAFNNVSFVVTVPGNTIAATTGEYMASYTSNVIAASDVTAPALAGLERLNASAVRVKFSEPLSSAGSWTFKFTSDGTAASVTADTSNLAKGYVDLTIAAGVTAGKEIAATVVGAADYAYNLISPNPVTFNFTKGELDGVKPTVTSVTPLSLGSFEIKFSEQIQGFEATDVLIDEIPRTANDATPALIGTEAIITQSSTDITKYTVEFAPVGAGLHTVGIVANAVTDLSGEQNDAFSRVYEFKADTTAPKLVKTEVKTENGAEYLYLTFDEGVVAGTLTSLAATQVKDYVTTYGTINLSGLTPVANTGDKQYKVALSAVQFDPDGALPSAVIAKGATYTVAIGGAFADKSGNPLGTTSITFARGADTDLGKPLVVTTVDAGELAPYVANNGIDVIDNDTFQITFDRALDGASATNKANYVVNGASVASATLLPNNVVEVKLTEGTITLDGMRNVTISGVKSSAGVLMDAYTTSEYFKENVKPTISSATLIAPNKVKVVFTEPVKVATVDPNDLDVYVGTTKETGETVAAEATAPGEYESAYIITLADNLTAAEYAQTLTVELVKDSTAASIIVDANDNQVKVGVFSIAK</sequence>
<evidence type="ECO:0000256" key="1">
    <source>
        <dbReference type="ARBA" id="ARBA00022729"/>
    </source>
</evidence>
<dbReference type="Pfam" id="PF04122">
    <property type="entry name" value="CW_binding_2"/>
    <property type="match status" value="3"/>
</dbReference>
<keyword evidence="1 2" id="KW-0732">Signal</keyword>
<feature type="signal peptide" evidence="2">
    <location>
        <begin position="1"/>
        <end position="33"/>
    </location>
</feature>
<protein>
    <submittedName>
        <fullName evidence="3">Cell wall binding repeat 2-containing protein</fullName>
    </submittedName>
</protein>
<dbReference type="Proteomes" id="UP000008457">
    <property type="component" value="Chromosome"/>
</dbReference>
<dbReference type="PANTHER" id="PTHR30032">
    <property type="entry name" value="N-ACETYLMURAMOYL-L-ALANINE AMIDASE-RELATED"/>
    <property type="match status" value="1"/>
</dbReference>
<accession>F3ZWL0</accession>
<evidence type="ECO:0000313" key="3">
    <source>
        <dbReference type="EMBL" id="AEE95445.1"/>
    </source>
</evidence>
<dbReference type="Gene3D" id="2.60.40.1220">
    <property type="match status" value="4"/>
</dbReference>
<dbReference type="Gene3D" id="3.40.50.12090">
    <property type="match status" value="1"/>
</dbReference>
<dbReference type="EMBL" id="CP002360">
    <property type="protein sequence ID" value="AEE95445.1"/>
    <property type="molecule type" value="Genomic_DNA"/>
</dbReference>
<reference evidence="3 4" key="2">
    <citation type="journal article" date="2011" name="Stand. Genomic Sci.">
        <title>Complete genome sequence of Mahella australiensis type strain (50-1 BON).</title>
        <authorList>
            <person name="Sikorski J."/>
            <person name="Teshima H."/>
            <person name="Nolan M."/>
            <person name="Lucas S."/>
            <person name="Hammon N."/>
            <person name="Deshpande S."/>
            <person name="Cheng J.F."/>
            <person name="Pitluck S."/>
            <person name="Liolios K."/>
            <person name="Pagani I."/>
            <person name="Ivanova N."/>
            <person name="Huntemann M."/>
            <person name="Mavromatis K."/>
            <person name="Ovchinikova G."/>
            <person name="Pati A."/>
            <person name="Tapia R."/>
            <person name="Han C."/>
            <person name="Goodwin L."/>
            <person name="Chen A."/>
            <person name="Palaniappan K."/>
            <person name="Land M."/>
            <person name="Hauser L."/>
            <person name="Ngatchou-Djao O.D."/>
            <person name="Rohde M."/>
            <person name="Pukall R."/>
            <person name="Spring S."/>
            <person name="Abt B."/>
            <person name="Goker M."/>
            <person name="Detter J.C."/>
            <person name="Woyke T."/>
            <person name="Bristow J."/>
            <person name="Markowitz V."/>
            <person name="Hugenholtz P."/>
            <person name="Eisen J.A."/>
            <person name="Kyrpides N.C."/>
            <person name="Klenk H.P."/>
            <person name="Lapidus A."/>
        </authorList>
    </citation>
    <scope>NUCLEOTIDE SEQUENCE [LARGE SCALE GENOMIC DNA]</scope>
    <source>
        <strain evidence="4">DSM 15567 / CIP 107919 / 50-1 BON</strain>
    </source>
</reference>
<dbReference type="AlphaFoldDB" id="F3ZWL0"/>
<name>F3ZWL0_MAHA5</name>
<feature type="chain" id="PRO_5003309640" evidence="2">
    <location>
        <begin position="34"/>
        <end position="1012"/>
    </location>
</feature>
<dbReference type="InterPro" id="IPR051922">
    <property type="entry name" value="Bact_Sporulation_Assoc"/>
</dbReference>
<dbReference type="eggNOG" id="COG2247">
    <property type="taxonomic scope" value="Bacteria"/>
</dbReference>
<evidence type="ECO:0000313" key="4">
    <source>
        <dbReference type="Proteomes" id="UP000008457"/>
    </source>
</evidence>
<dbReference type="InterPro" id="IPR007253">
    <property type="entry name" value="Cell_wall-bd_2"/>
</dbReference>